<keyword evidence="9" id="KW-0165">Cleavage on pair of basic residues</keyword>
<evidence type="ECO:0000256" key="19">
    <source>
        <dbReference type="ARBA" id="ARBA00054113"/>
    </source>
</evidence>
<dbReference type="GO" id="GO:0007218">
    <property type="term" value="P:neuropeptide signaling pathway"/>
    <property type="evidence" value="ECO:0007669"/>
    <property type="project" value="UniProtKB-KW"/>
</dbReference>
<accession>L9KZH7</accession>
<keyword evidence="24" id="KW-1185">Reference proteome</keyword>
<comment type="subunit">
    <text evidence="20">The mammalian APC/C is composed at least of 14 distinct subunits ANAPC1, ANAPC2, CDC27/APC3, ANAPC4, ANAPC5, CDC16/APC6, ANAPC7, CDC23/APC8, ANAPC10, ANAPC11, CDC26/APC12, ANAPC13, ANAPC15 and ANAPC16 that assemble into a complex of at least 19 chains with a combined molecular mass of around 1.2 MDa; APC/C interacts with FZR1 and FBXO5. Interacts with the cullin domain of ANAPC2. Interacts with UBE2D2.</text>
</comment>
<evidence type="ECO:0000256" key="15">
    <source>
        <dbReference type="ARBA" id="ARBA00022833"/>
    </source>
</evidence>
<comment type="subcellular location">
    <subcellularLocation>
        <location evidence="1">Nucleus</location>
    </subcellularLocation>
    <subcellularLocation>
        <location evidence="2">Secreted</location>
    </subcellularLocation>
</comment>
<dbReference type="GO" id="GO:0061630">
    <property type="term" value="F:ubiquitin protein ligase activity"/>
    <property type="evidence" value="ECO:0007669"/>
    <property type="project" value="InterPro"/>
</dbReference>
<dbReference type="InterPro" id="IPR024766">
    <property type="entry name" value="Znf_RING_H2"/>
</dbReference>
<evidence type="ECO:0000256" key="2">
    <source>
        <dbReference type="ARBA" id="ARBA00004613"/>
    </source>
</evidence>
<keyword evidence="11" id="KW-0732">Signal</keyword>
<dbReference type="FunCoup" id="L9KZH7">
    <property type="interactions" value="400"/>
</dbReference>
<evidence type="ECO:0000313" key="23">
    <source>
        <dbReference type="EMBL" id="ELW68196.1"/>
    </source>
</evidence>
<comment type="function">
    <text evidence="19">Together with the cullin protein ANAPC2, constitutes the catalytic component of the anaphase promoting complex/cyclosome (APC/C), a cell cycle-regulated E3 ubiquitin ligase that controls progression through mitosis and the G1 phase of the cell cycle. The APC/C complex acts by mediating ubiquitination and subsequent degradation of target proteins: it mainly mediates the formation of 'Lys-11'-linked polyubiquitin chains and, to a lower extent, the formation of 'Lys-48'- and 'Lys-63'-linked polyubiquitin chains. The APC/C complex catalyzes assembly of branched 'Lys-11'-/'Lys-48'-linked branched ubiquitin chains on target proteins. May recruit the E2 ubiquitin-conjugating enzymes to the complex.</text>
</comment>
<dbReference type="GO" id="GO:0051301">
    <property type="term" value="P:cell division"/>
    <property type="evidence" value="ECO:0007669"/>
    <property type="project" value="UniProtKB-KW"/>
</dbReference>
<keyword evidence="16" id="KW-0539">Nucleus</keyword>
<dbReference type="Gene3D" id="3.30.40.10">
    <property type="entry name" value="Zinc/RING finger domain, C3HC4 (zinc finger)"/>
    <property type="match status" value="1"/>
</dbReference>
<evidence type="ECO:0000256" key="4">
    <source>
        <dbReference type="ARBA" id="ARBA00005292"/>
    </source>
</evidence>
<dbReference type="Pfam" id="PF15180">
    <property type="entry name" value="NPBW"/>
    <property type="match status" value="1"/>
</dbReference>
<dbReference type="GO" id="GO:0005680">
    <property type="term" value="C:anaphase-promoting complex"/>
    <property type="evidence" value="ECO:0007669"/>
    <property type="project" value="InterPro"/>
</dbReference>
<dbReference type="EMBL" id="KB320577">
    <property type="protein sequence ID" value="ELW68196.1"/>
    <property type="molecule type" value="Genomic_DNA"/>
</dbReference>
<dbReference type="GO" id="GO:0097602">
    <property type="term" value="F:cullin family protein binding"/>
    <property type="evidence" value="ECO:0007669"/>
    <property type="project" value="InterPro"/>
</dbReference>
<evidence type="ECO:0000256" key="6">
    <source>
        <dbReference type="ARBA" id="ARBA00013928"/>
    </source>
</evidence>
<evidence type="ECO:0000256" key="10">
    <source>
        <dbReference type="ARBA" id="ARBA00022723"/>
    </source>
</evidence>
<keyword evidence="7" id="KW-0964">Secreted</keyword>
<organism evidence="23 24">
    <name type="scientific">Tupaia chinensis</name>
    <name type="common">Chinese tree shrew</name>
    <name type="synonym">Tupaia belangeri chinensis</name>
    <dbReference type="NCBI Taxonomy" id="246437"/>
    <lineage>
        <taxon>Eukaryota</taxon>
        <taxon>Metazoa</taxon>
        <taxon>Chordata</taxon>
        <taxon>Craniata</taxon>
        <taxon>Vertebrata</taxon>
        <taxon>Euteleostomi</taxon>
        <taxon>Mammalia</taxon>
        <taxon>Eutheria</taxon>
        <taxon>Euarchontoglires</taxon>
        <taxon>Scandentia</taxon>
        <taxon>Tupaiidae</taxon>
        <taxon>Tupaia</taxon>
    </lineage>
</organism>
<feature type="domain" description="Zinc finger RING-H2-type" evidence="22">
    <location>
        <begin position="21"/>
        <end position="68"/>
    </location>
</feature>
<dbReference type="GO" id="GO:0001664">
    <property type="term" value="F:G protein-coupled receptor binding"/>
    <property type="evidence" value="ECO:0007669"/>
    <property type="project" value="InterPro"/>
</dbReference>
<keyword evidence="15" id="KW-0862">Zinc</keyword>
<evidence type="ECO:0000256" key="5">
    <source>
        <dbReference type="ARBA" id="ARBA00009273"/>
    </source>
</evidence>
<name>L9KZH7_TUPCH</name>
<dbReference type="GO" id="GO:0008270">
    <property type="term" value="F:zinc ion binding"/>
    <property type="evidence" value="ECO:0007669"/>
    <property type="project" value="UniProtKB-KW"/>
</dbReference>
<dbReference type="InterPro" id="IPR024991">
    <property type="entry name" value="RING-H2_APC11"/>
</dbReference>
<keyword evidence="18" id="KW-0527">Neuropeptide</keyword>
<dbReference type="eggNOG" id="ENOG502S25S">
    <property type="taxonomic scope" value="Eukaryota"/>
</dbReference>
<evidence type="ECO:0000256" key="11">
    <source>
        <dbReference type="ARBA" id="ARBA00022729"/>
    </source>
</evidence>
<dbReference type="GO" id="GO:0031145">
    <property type="term" value="P:anaphase-promoting complex-dependent catabolic process"/>
    <property type="evidence" value="ECO:0007669"/>
    <property type="project" value="InterPro"/>
</dbReference>
<evidence type="ECO:0000256" key="17">
    <source>
        <dbReference type="ARBA" id="ARBA00023306"/>
    </source>
</evidence>
<dbReference type="InterPro" id="IPR013298">
    <property type="entry name" value="Neuropept_B_pre"/>
</dbReference>
<evidence type="ECO:0000313" key="24">
    <source>
        <dbReference type="Proteomes" id="UP000011518"/>
    </source>
</evidence>
<keyword evidence="17" id="KW-0131">Cell cycle</keyword>
<evidence type="ECO:0000256" key="9">
    <source>
        <dbReference type="ARBA" id="ARBA00022685"/>
    </source>
</evidence>
<keyword evidence="8" id="KW-0132">Cell division</keyword>
<comment type="pathway">
    <text evidence="3">Protein modification; protein ubiquitination.</text>
</comment>
<dbReference type="AlphaFoldDB" id="L9KZH7"/>
<comment type="similarity">
    <text evidence="5">Belongs to the RING-box family.</text>
</comment>
<keyword evidence="12" id="KW-0863">Zinc-finger</keyword>
<evidence type="ECO:0000256" key="14">
    <source>
        <dbReference type="ARBA" id="ARBA00022786"/>
    </source>
</evidence>
<dbReference type="SUPFAM" id="SSF57850">
    <property type="entry name" value="RING/U-box"/>
    <property type="match status" value="1"/>
</dbReference>
<dbReference type="InterPro" id="IPR013297">
    <property type="entry name" value="Neuropept_BW_pre"/>
</dbReference>
<keyword evidence="10" id="KW-0479">Metal-binding</keyword>
<evidence type="ECO:0000259" key="22">
    <source>
        <dbReference type="Pfam" id="PF12678"/>
    </source>
</evidence>
<dbReference type="InParanoid" id="L9KZH7"/>
<dbReference type="PRINTS" id="PR01889">
    <property type="entry name" value="PPNRPEPTIDEB"/>
</dbReference>
<evidence type="ECO:0000256" key="18">
    <source>
        <dbReference type="ARBA" id="ARBA00023320"/>
    </source>
</evidence>
<evidence type="ECO:0000256" key="8">
    <source>
        <dbReference type="ARBA" id="ARBA00022618"/>
    </source>
</evidence>
<evidence type="ECO:0000256" key="7">
    <source>
        <dbReference type="ARBA" id="ARBA00022525"/>
    </source>
</evidence>
<evidence type="ECO:0000256" key="20">
    <source>
        <dbReference type="ARBA" id="ARBA00062360"/>
    </source>
</evidence>
<dbReference type="Pfam" id="PF12678">
    <property type="entry name" value="zf-rbx1"/>
    <property type="match status" value="1"/>
</dbReference>
<evidence type="ECO:0000256" key="13">
    <source>
        <dbReference type="ARBA" id="ARBA00022776"/>
    </source>
</evidence>
<sequence length="180" mass="19547">MKVKIKCWNGVATWLWVANDENCGICRMAFNGCCPDCKVPGDDCPLVWGQCSHCFHMHCILKWLNAQQVAAALALCLLLVPPSSAWYKPAAGPSYYSVGRAAGLLSGFRRSAYARRPELPIGAGPRDPEGAFPELRSLALCVKEVTPNLQSCERLPDGRGTLQCKADVFLSLRAADCSST</sequence>
<keyword evidence="14" id="KW-0833">Ubl conjugation pathway</keyword>
<reference evidence="24" key="1">
    <citation type="submission" date="2012-07" db="EMBL/GenBank/DDBJ databases">
        <title>Genome of the Chinese tree shrew, a rising model animal genetically related to primates.</title>
        <authorList>
            <person name="Zhang G."/>
            <person name="Fan Y."/>
            <person name="Yao Y."/>
            <person name="Huang Z."/>
        </authorList>
    </citation>
    <scope>NUCLEOTIDE SEQUENCE [LARGE SCALE GENOMIC DNA]</scope>
</reference>
<dbReference type="Proteomes" id="UP000011518">
    <property type="component" value="Unassembled WGS sequence"/>
</dbReference>
<dbReference type="PANTHER" id="PTHR28553">
    <property type="entry name" value="NEUROPEPTIDE B"/>
    <property type="match status" value="1"/>
</dbReference>
<dbReference type="GO" id="GO:0007631">
    <property type="term" value="P:feeding behavior"/>
    <property type="evidence" value="ECO:0007669"/>
    <property type="project" value="TreeGrafter"/>
</dbReference>
<dbReference type="PRINTS" id="PR01888">
    <property type="entry name" value="NROPEPTIDEBW"/>
</dbReference>
<evidence type="ECO:0000256" key="1">
    <source>
        <dbReference type="ARBA" id="ARBA00004123"/>
    </source>
</evidence>
<dbReference type="PANTHER" id="PTHR28553:SF1">
    <property type="entry name" value="NEUROPEPTIDE B"/>
    <property type="match status" value="1"/>
</dbReference>
<evidence type="ECO:0000256" key="16">
    <source>
        <dbReference type="ARBA" id="ARBA00023242"/>
    </source>
</evidence>
<evidence type="ECO:0000256" key="3">
    <source>
        <dbReference type="ARBA" id="ARBA00004906"/>
    </source>
</evidence>
<dbReference type="FunFam" id="3.30.40.10:FF:000111">
    <property type="entry name" value="Anaphase-promoting complex subunit 11"/>
    <property type="match status" value="1"/>
</dbReference>
<comment type="similarity">
    <text evidence="4">Belongs to the neuropeptide B/W family.</text>
</comment>
<keyword evidence="13" id="KW-0498">Mitosis</keyword>
<dbReference type="InterPro" id="IPR013083">
    <property type="entry name" value="Znf_RING/FYVE/PHD"/>
</dbReference>
<proteinExistence type="inferred from homology"/>
<gene>
    <name evidence="23" type="ORF">TREES_T100007356</name>
</gene>
<dbReference type="STRING" id="246437.L9KZH7"/>
<dbReference type="CDD" id="cd16456">
    <property type="entry name" value="RING-H2_APC11"/>
    <property type="match status" value="1"/>
</dbReference>
<evidence type="ECO:0000256" key="21">
    <source>
        <dbReference type="ARBA" id="ARBA00078349"/>
    </source>
</evidence>
<reference evidence="24" key="2">
    <citation type="journal article" date="2013" name="Nat. Commun.">
        <title>Genome of the Chinese tree shrew.</title>
        <authorList>
            <person name="Fan Y."/>
            <person name="Huang Z.Y."/>
            <person name="Cao C.C."/>
            <person name="Chen C.S."/>
            <person name="Chen Y.X."/>
            <person name="Fan D.D."/>
            <person name="He J."/>
            <person name="Hou H.L."/>
            <person name="Hu L."/>
            <person name="Hu X.T."/>
            <person name="Jiang X.T."/>
            <person name="Lai R."/>
            <person name="Lang Y.S."/>
            <person name="Liang B."/>
            <person name="Liao S.G."/>
            <person name="Mu D."/>
            <person name="Ma Y.Y."/>
            <person name="Niu Y.Y."/>
            <person name="Sun X.Q."/>
            <person name="Xia J.Q."/>
            <person name="Xiao J."/>
            <person name="Xiong Z.Q."/>
            <person name="Xu L."/>
            <person name="Yang L."/>
            <person name="Zhang Y."/>
            <person name="Zhao W."/>
            <person name="Zhao X.D."/>
            <person name="Zheng Y.T."/>
            <person name="Zhou J.M."/>
            <person name="Zhu Y.B."/>
            <person name="Zhang G.J."/>
            <person name="Wang J."/>
            <person name="Yao Y.G."/>
        </authorList>
    </citation>
    <scope>NUCLEOTIDE SEQUENCE [LARGE SCALE GENOMIC DNA]</scope>
</reference>
<dbReference type="GO" id="GO:0005576">
    <property type="term" value="C:extracellular region"/>
    <property type="evidence" value="ECO:0007669"/>
    <property type="project" value="UniProtKB-SubCell"/>
</dbReference>
<protein>
    <recommendedName>
        <fullName evidence="6">Anaphase-promoting complex subunit 11</fullName>
    </recommendedName>
    <alternativeName>
        <fullName evidence="21">Cyclosome subunit 11</fullName>
    </alternativeName>
</protein>
<evidence type="ECO:0000256" key="12">
    <source>
        <dbReference type="ARBA" id="ARBA00022771"/>
    </source>
</evidence>